<dbReference type="NCBIfam" id="TIGR04001">
    <property type="entry name" value="thiol_BshB1"/>
    <property type="match status" value="1"/>
</dbReference>
<dbReference type="SUPFAM" id="SSF102588">
    <property type="entry name" value="LmbE-like"/>
    <property type="match status" value="1"/>
</dbReference>
<dbReference type="InterPro" id="IPR003737">
    <property type="entry name" value="GlcNAc_PI_deacetylase-related"/>
</dbReference>
<organism evidence="1 2">
    <name type="scientific">Jeotgalibacillus soli</name>
    <dbReference type="NCBI Taxonomy" id="889306"/>
    <lineage>
        <taxon>Bacteria</taxon>
        <taxon>Bacillati</taxon>
        <taxon>Bacillota</taxon>
        <taxon>Bacilli</taxon>
        <taxon>Bacillales</taxon>
        <taxon>Caryophanaceae</taxon>
        <taxon>Jeotgalibacillus</taxon>
    </lineage>
</organism>
<evidence type="ECO:0000313" key="1">
    <source>
        <dbReference type="EMBL" id="KIL44181.1"/>
    </source>
</evidence>
<dbReference type="Gene3D" id="3.40.50.10320">
    <property type="entry name" value="LmbE-like"/>
    <property type="match status" value="1"/>
</dbReference>
<dbReference type="Pfam" id="PF02585">
    <property type="entry name" value="PIG-L"/>
    <property type="match status" value="1"/>
</dbReference>
<dbReference type="GO" id="GO:0019213">
    <property type="term" value="F:deacetylase activity"/>
    <property type="evidence" value="ECO:0007669"/>
    <property type="project" value="InterPro"/>
</dbReference>
<evidence type="ECO:0000313" key="2">
    <source>
        <dbReference type="Proteomes" id="UP000031938"/>
    </source>
</evidence>
<dbReference type="InterPro" id="IPR023842">
    <property type="entry name" value="Bacillithiol_biosynth_BshB1"/>
</dbReference>
<reference evidence="1 2" key="1">
    <citation type="submission" date="2015-01" db="EMBL/GenBank/DDBJ databases">
        <title>Genome sequencing of Jeotgalibacillus soli.</title>
        <authorList>
            <person name="Goh K.M."/>
            <person name="Chan K.-G."/>
            <person name="Yaakop A.S."/>
            <person name="Ee R."/>
            <person name="Gan H.M."/>
            <person name="Chan C.S."/>
        </authorList>
    </citation>
    <scope>NUCLEOTIDE SEQUENCE [LARGE SCALE GENOMIC DNA]</scope>
    <source>
        <strain evidence="1 2">P9</strain>
    </source>
</reference>
<dbReference type="STRING" id="889306.KP78_31450"/>
<gene>
    <name evidence="1" type="ORF">KP78_31450</name>
</gene>
<comment type="caution">
    <text evidence="1">The sequence shown here is derived from an EMBL/GenBank/DDBJ whole genome shotgun (WGS) entry which is preliminary data.</text>
</comment>
<dbReference type="OrthoDB" id="9778719at2"/>
<name>A0A0C2VI45_9BACL</name>
<dbReference type="GO" id="GO:0016811">
    <property type="term" value="F:hydrolase activity, acting on carbon-nitrogen (but not peptide) bonds, in linear amides"/>
    <property type="evidence" value="ECO:0007669"/>
    <property type="project" value="TreeGrafter"/>
</dbReference>
<dbReference type="Proteomes" id="UP000031938">
    <property type="component" value="Unassembled WGS sequence"/>
</dbReference>
<keyword evidence="2" id="KW-1185">Reference proteome</keyword>
<accession>A0A0C2VI45</accession>
<dbReference type="InterPro" id="IPR024078">
    <property type="entry name" value="LmbE-like_dom_sf"/>
</dbReference>
<sequence>MNQPVDILAFGAHADDIEIGMGGTIVKWSKRGSRVVLCDLTKAELSSNGTPEIRQNEASTAGEILGVTKRINLSLPDRGITSTPEQINAVVDVIRKYKPRILFAPYEVDRHPDHGNASRLITEAAFSASIHRYKTNLNRPAHKSLSLYYYMINGFHHPDFVVDISSEMDIKMKSLLAYKSQFQPEKGVETPLTDGYVEGVKARDRLFGKEVQVAYAEGFMSAKPVVLDYDLLGDER</sequence>
<dbReference type="GO" id="GO:0071793">
    <property type="term" value="P:bacillithiol biosynthetic process"/>
    <property type="evidence" value="ECO:0007669"/>
    <property type="project" value="InterPro"/>
</dbReference>
<dbReference type="PATRIC" id="fig|889306.3.peg.3159"/>
<dbReference type="PANTHER" id="PTHR12993:SF30">
    <property type="entry name" value="N-ACETYL-ALPHA-D-GLUCOSAMINYL L-MALATE DEACETYLASE 1"/>
    <property type="match status" value="1"/>
</dbReference>
<dbReference type="RefSeq" id="WP_041090090.1">
    <property type="nucleotide sequence ID" value="NZ_JXRP01000019.1"/>
</dbReference>
<dbReference type="AlphaFoldDB" id="A0A0C2VI45"/>
<dbReference type="EMBL" id="JXRP01000019">
    <property type="protein sequence ID" value="KIL44181.1"/>
    <property type="molecule type" value="Genomic_DNA"/>
</dbReference>
<proteinExistence type="predicted"/>
<evidence type="ECO:0008006" key="3">
    <source>
        <dbReference type="Google" id="ProtNLM"/>
    </source>
</evidence>
<protein>
    <recommendedName>
        <fullName evidence="3">Deacetylase</fullName>
    </recommendedName>
</protein>
<dbReference type="PANTHER" id="PTHR12993">
    <property type="entry name" value="N-ACETYLGLUCOSAMINYL-PHOSPHATIDYLINOSITOL DE-N-ACETYLASE-RELATED"/>
    <property type="match status" value="1"/>
</dbReference>